<comment type="caution">
    <text evidence="2">The sequence shown here is derived from an EMBL/GenBank/DDBJ whole genome shotgun (WGS) entry which is preliminary data.</text>
</comment>
<dbReference type="EMBL" id="SDRB02010497">
    <property type="protein sequence ID" value="THG06118.1"/>
    <property type="molecule type" value="Genomic_DNA"/>
</dbReference>
<evidence type="ECO:0000313" key="2">
    <source>
        <dbReference type="EMBL" id="THG06118.1"/>
    </source>
</evidence>
<accession>A0A4S4DSE4</accession>
<name>A0A4S4DSE4_CAMSN</name>
<dbReference type="Proteomes" id="UP000306102">
    <property type="component" value="Unassembled WGS sequence"/>
</dbReference>
<sequence>MAPPDVIDVTSRPVRAAERTPTLRRKKSFPKVNSSRAGLASRKGKGVDILDSTNLVFRLSRVETQFPGVKSEPELTWKSDEFARRLRFTLPRELGNVVGAPSWSDCSAERSKARALSFSGKGRALLKDRRAEPSLADLGMEELGHRQLSAIWREESRFLLSSSSYSLGIDPEREFVRRHKYGIQQVLV</sequence>
<evidence type="ECO:0000256" key="1">
    <source>
        <dbReference type="SAM" id="MobiDB-lite"/>
    </source>
</evidence>
<feature type="region of interest" description="Disordered" evidence="1">
    <location>
        <begin position="1"/>
        <end position="37"/>
    </location>
</feature>
<gene>
    <name evidence="2" type="ORF">TEA_005185</name>
</gene>
<keyword evidence="3" id="KW-1185">Reference proteome</keyword>
<reference evidence="2 3" key="1">
    <citation type="journal article" date="2018" name="Proc. Natl. Acad. Sci. U.S.A.">
        <title>Draft genome sequence of Camellia sinensis var. sinensis provides insights into the evolution of the tea genome and tea quality.</title>
        <authorList>
            <person name="Wei C."/>
            <person name="Yang H."/>
            <person name="Wang S."/>
            <person name="Zhao J."/>
            <person name="Liu C."/>
            <person name="Gao L."/>
            <person name="Xia E."/>
            <person name="Lu Y."/>
            <person name="Tai Y."/>
            <person name="She G."/>
            <person name="Sun J."/>
            <person name="Cao H."/>
            <person name="Tong W."/>
            <person name="Gao Q."/>
            <person name="Li Y."/>
            <person name="Deng W."/>
            <person name="Jiang X."/>
            <person name="Wang W."/>
            <person name="Chen Q."/>
            <person name="Zhang S."/>
            <person name="Li H."/>
            <person name="Wu J."/>
            <person name="Wang P."/>
            <person name="Li P."/>
            <person name="Shi C."/>
            <person name="Zheng F."/>
            <person name="Jian J."/>
            <person name="Huang B."/>
            <person name="Shan D."/>
            <person name="Shi M."/>
            <person name="Fang C."/>
            <person name="Yue Y."/>
            <person name="Li F."/>
            <person name="Li D."/>
            <person name="Wei S."/>
            <person name="Han B."/>
            <person name="Jiang C."/>
            <person name="Yin Y."/>
            <person name="Xia T."/>
            <person name="Zhang Z."/>
            <person name="Bennetzen J.L."/>
            <person name="Zhao S."/>
            <person name="Wan X."/>
        </authorList>
    </citation>
    <scope>NUCLEOTIDE SEQUENCE [LARGE SCALE GENOMIC DNA]</scope>
    <source>
        <strain evidence="3">cv. Shuchazao</strain>
        <tissue evidence="2">Leaf</tissue>
    </source>
</reference>
<organism evidence="2 3">
    <name type="scientific">Camellia sinensis var. sinensis</name>
    <name type="common">China tea</name>
    <dbReference type="NCBI Taxonomy" id="542762"/>
    <lineage>
        <taxon>Eukaryota</taxon>
        <taxon>Viridiplantae</taxon>
        <taxon>Streptophyta</taxon>
        <taxon>Embryophyta</taxon>
        <taxon>Tracheophyta</taxon>
        <taxon>Spermatophyta</taxon>
        <taxon>Magnoliopsida</taxon>
        <taxon>eudicotyledons</taxon>
        <taxon>Gunneridae</taxon>
        <taxon>Pentapetalae</taxon>
        <taxon>asterids</taxon>
        <taxon>Ericales</taxon>
        <taxon>Theaceae</taxon>
        <taxon>Camellia</taxon>
    </lineage>
</organism>
<evidence type="ECO:0000313" key="3">
    <source>
        <dbReference type="Proteomes" id="UP000306102"/>
    </source>
</evidence>
<proteinExistence type="predicted"/>
<protein>
    <submittedName>
        <fullName evidence="2">Uncharacterized protein</fullName>
    </submittedName>
</protein>
<dbReference type="AlphaFoldDB" id="A0A4S4DSE4"/>